<reference evidence="1" key="1">
    <citation type="submission" date="2021-06" db="EMBL/GenBank/DDBJ databases">
        <authorList>
            <person name="Kallberg Y."/>
            <person name="Tangrot J."/>
            <person name="Rosling A."/>
        </authorList>
    </citation>
    <scope>NUCLEOTIDE SEQUENCE</scope>
    <source>
        <strain evidence="1">MA461A</strain>
    </source>
</reference>
<proteinExistence type="predicted"/>
<dbReference type="Proteomes" id="UP000789920">
    <property type="component" value="Unassembled WGS sequence"/>
</dbReference>
<feature type="non-terminal residue" evidence="1">
    <location>
        <position position="59"/>
    </location>
</feature>
<evidence type="ECO:0000313" key="1">
    <source>
        <dbReference type="EMBL" id="CAG8763747.1"/>
    </source>
</evidence>
<comment type="caution">
    <text evidence="1">The sequence shown here is derived from an EMBL/GenBank/DDBJ whole genome shotgun (WGS) entry which is preliminary data.</text>
</comment>
<name>A0ACA9QRJ9_9GLOM</name>
<accession>A0ACA9QRJ9</accession>
<keyword evidence="2" id="KW-1185">Reference proteome</keyword>
<gene>
    <name evidence="1" type="ORF">RPERSI_LOCUS15541</name>
</gene>
<organism evidence="1 2">
    <name type="scientific">Racocetra persica</name>
    <dbReference type="NCBI Taxonomy" id="160502"/>
    <lineage>
        <taxon>Eukaryota</taxon>
        <taxon>Fungi</taxon>
        <taxon>Fungi incertae sedis</taxon>
        <taxon>Mucoromycota</taxon>
        <taxon>Glomeromycotina</taxon>
        <taxon>Glomeromycetes</taxon>
        <taxon>Diversisporales</taxon>
        <taxon>Gigasporaceae</taxon>
        <taxon>Racocetra</taxon>
    </lineage>
</organism>
<protein>
    <submittedName>
        <fullName evidence="1">12339_t:CDS:1</fullName>
    </submittedName>
</protein>
<sequence>MTFIQKRKPTSYSNASDPSSVSFTILPSPFQTVLIVSAEQLQQASQRVAEIDNEVRNAE</sequence>
<dbReference type="EMBL" id="CAJVQC010037402">
    <property type="protein sequence ID" value="CAG8763747.1"/>
    <property type="molecule type" value="Genomic_DNA"/>
</dbReference>
<evidence type="ECO:0000313" key="2">
    <source>
        <dbReference type="Proteomes" id="UP000789920"/>
    </source>
</evidence>